<organism evidence="1 2">
    <name type="scientific">Corynebacterium matruchotii</name>
    <dbReference type="NCBI Taxonomy" id="43768"/>
    <lineage>
        <taxon>Bacteria</taxon>
        <taxon>Bacillati</taxon>
        <taxon>Actinomycetota</taxon>
        <taxon>Actinomycetes</taxon>
        <taxon>Mycobacteriales</taxon>
        <taxon>Corynebacteriaceae</taxon>
        <taxon>Corynebacterium</taxon>
    </lineage>
</organism>
<name>A0A6H9XIY3_9CORY</name>
<protein>
    <submittedName>
        <fullName evidence="1">Uncharacterized protein</fullName>
    </submittedName>
</protein>
<reference evidence="1 2" key="1">
    <citation type="submission" date="2018-06" db="EMBL/GenBank/DDBJ databases">
        <authorList>
            <consortium name="Pathogen Informatics"/>
            <person name="Doyle S."/>
        </authorList>
    </citation>
    <scope>NUCLEOTIDE SEQUENCE [LARGE SCALE GENOMIC DNA]</scope>
    <source>
        <strain evidence="1 2">NCTC10254</strain>
    </source>
</reference>
<proteinExistence type="predicted"/>
<dbReference type="InterPro" id="IPR032349">
    <property type="entry name" value="DUF4865"/>
</dbReference>
<evidence type="ECO:0000313" key="2">
    <source>
        <dbReference type="Proteomes" id="UP000249886"/>
    </source>
</evidence>
<gene>
    <name evidence="1" type="ORF">NCTC10254_01156</name>
</gene>
<dbReference type="Proteomes" id="UP000249886">
    <property type="component" value="Unassembled WGS sequence"/>
</dbReference>
<dbReference type="AlphaFoldDB" id="A0A6H9XIY3"/>
<comment type="caution">
    <text evidence="1">The sequence shown here is derived from an EMBL/GenBank/DDBJ whole genome shotgun (WGS) entry which is preliminary data.</text>
</comment>
<accession>A0A6H9XIY3</accession>
<dbReference type="Pfam" id="PF16157">
    <property type="entry name" value="DUF4865"/>
    <property type="match status" value="1"/>
</dbReference>
<evidence type="ECO:0000313" key="1">
    <source>
        <dbReference type="EMBL" id="SPW28130.1"/>
    </source>
</evidence>
<dbReference type="GeneID" id="84574403"/>
<dbReference type="RefSeq" id="WP_040431925.1">
    <property type="nucleotide sequence ID" value="NZ_CAUOYC010000002.1"/>
</dbReference>
<sequence length="185" mass="20762">MYAMQYQVGLPADYNMQIIRDRVKKTGHLMDGFAGLEFKAYLIREKSKGAGRNVYAPFYVWRNIDGMRSFCWGEPGYSAIVRDFGRQPIQDWTIHRIVRGPISYADARSLTLTTVSLPVDIAPSLCLDSVTQDFLNSVADSTVTLVTAVDVTNWNAIFVELSNRESDQSVTSSLSYEVLHVSYGS</sequence>
<dbReference type="EMBL" id="UARK01000004">
    <property type="protein sequence ID" value="SPW28130.1"/>
    <property type="molecule type" value="Genomic_DNA"/>
</dbReference>